<keyword evidence="3" id="KW-1185">Reference proteome</keyword>
<evidence type="ECO:0000313" key="3">
    <source>
        <dbReference type="Proteomes" id="UP000324222"/>
    </source>
</evidence>
<proteinExistence type="predicted"/>
<sequence>MQGAIKAERQGGRETDKQEGRKAGYQGELMLNGWLDISSATPINYHTSQHLQASIRGQPD</sequence>
<gene>
    <name evidence="2" type="ORF">E2C01_096294</name>
</gene>
<feature type="region of interest" description="Disordered" evidence="1">
    <location>
        <begin position="1"/>
        <end position="25"/>
    </location>
</feature>
<evidence type="ECO:0000256" key="1">
    <source>
        <dbReference type="SAM" id="MobiDB-lite"/>
    </source>
</evidence>
<evidence type="ECO:0000313" key="2">
    <source>
        <dbReference type="EMBL" id="MPD00794.1"/>
    </source>
</evidence>
<dbReference type="AlphaFoldDB" id="A0A5B7K2E2"/>
<accession>A0A5B7K2E2</accession>
<organism evidence="2 3">
    <name type="scientific">Portunus trituberculatus</name>
    <name type="common">Swimming crab</name>
    <name type="synonym">Neptunus trituberculatus</name>
    <dbReference type="NCBI Taxonomy" id="210409"/>
    <lineage>
        <taxon>Eukaryota</taxon>
        <taxon>Metazoa</taxon>
        <taxon>Ecdysozoa</taxon>
        <taxon>Arthropoda</taxon>
        <taxon>Crustacea</taxon>
        <taxon>Multicrustacea</taxon>
        <taxon>Malacostraca</taxon>
        <taxon>Eumalacostraca</taxon>
        <taxon>Eucarida</taxon>
        <taxon>Decapoda</taxon>
        <taxon>Pleocyemata</taxon>
        <taxon>Brachyura</taxon>
        <taxon>Eubrachyura</taxon>
        <taxon>Portunoidea</taxon>
        <taxon>Portunidae</taxon>
        <taxon>Portuninae</taxon>
        <taxon>Portunus</taxon>
    </lineage>
</organism>
<dbReference type="EMBL" id="VSRR010124462">
    <property type="protein sequence ID" value="MPD00794.1"/>
    <property type="molecule type" value="Genomic_DNA"/>
</dbReference>
<feature type="compositionally biased region" description="Basic and acidic residues" evidence="1">
    <location>
        <begin position="1"/>
        <end position="22"/>
    </location>
</feature>
<protein>
    <submittedName>
        <fullName evidence="2">Uncharacterized protein</fullName>
    </submittedName>
</protein>
<name>A0A5B7K2E2_PORTR</name>
<dbReference type="Proteomes" id="UP000324222">
    <property type="component" value="Unassembled WGS sequence"/>
</dbReference>
<comment type="caution">
    <text evidence="2">The sequence shown here is derived from an EMBL/GenBank/DDBJ whole genome shotgun (WGS) entry which is preliminary data.</text>
</comment>
<reference evidence="2 3" key="1">
    <citation type="submission" date="2019-05" db="EMBL/GenBank/DDBJ databases">
        <title>Another draft genome of Portunus trituberculatus and its Hox gene families provides insights of decapod evolution.</title>
        <authorList>
            <person name="Jeong J.-H."/>
            <person name="Song I."/>
            <person name="Kim S."/>
            <person name="Choi T."/>
            <person name="Kim D."/>
            <person name="Ryu S."/>
            <person name="Kim W."/>
        </authorList>
    </citation>
    <scope>NUCLEOTIDE SEQUENCE [LARGE SCALE GENOMIC DNA]</scope>
    <source>
        <tissue evidence="2">Muscle</tissue>
    </source>
</reference>